<dbReference type="PANTHER" id="PTHR43490">
    <property type="entry name" value="(+)-NEOMENTHOL DEHYDROGENASE"/>
    <property type="match status" value="1"/>
</dbReference>
<reference evidence="5" key="3">
    <citation type="submission" date="2020-12" db="UniProtKB">
        <authorList>
            <consortium name="EnsemblPlants"/>
        </authorList>
    </citation>
    <scope>IDENTIFICATION</scope>
</reference>
<evidence type="ECO:0000313" key="5">
    <source>
        <dbReference type="EnsemblPlants" id="Pp3c17_21100V3.4"/>
    </source>
</evidence>
<evidence type="ECO:0000256" key="4">
    <source>
        <dbReference type="RuleBase" id="RU000363"/>
    </source>
</evidence>
<dbReference type="AlphaFoldDB" id="A0A7I4BFI4"/>
<proteinExistence type="inferred from homology"/>
<gene>
    <name evidence="5" type="primary">LOC112294581</name>
</gene>
<dbReference type="InterPro" id="IPR036291">
    <property type="entry name" value="NAD(P)-bd_dom_sf"/>
</dbReference>
<evidence type="ECO:0000256" key="2">
    <source>
        <dbReference type="ARBA" id="ARBA00022857"/>
    </source>
</evidence>
<dbReference type="EnsemblPlants" id="Pp3c17_21100V3.4">
    <property type="protein sequence ID" value="Pp3c17_21100V3.4"/>
    <property type="gene ID" value="Pp3c17_21100"/>
</dbReference>
<keyword evidence="2" id="KW-0521">NADP</keyword>
<dbReference type="PRINTS" id="PR00081">
    <property type="entry name" value="GDHRDH"/>
</dbReference>
<dbReference type="EMBL" id="ABEU02000017">
    <property type="status" value="NOT_ANNOTATED_CDS"/>
    <property type="molecule type" value="Genomic_DNA"/>
</dbReference>
<dbReference type="Pfam" id="PF00106">
    <property type="entry name" value="adh_short"/>
    <property type="match status" value="2"/>
</dbReference>
<reference evidence="5 6" key="1">
    <citation type="journal article" date="2008" name="Science">
        <title>The Physcomitrella genome reveals evolutionary insights into the conquest of land by plants.</title>
        <authorList>
            <person name="Rensing S."/>
            <person name="Lang D."/>
            <person name="Zimmer A."/>
            <person name="Terry A."/>
            <person name="Salamov A."/>
            <person name="Shapiro H."/>
            <person name="Nishiyama T."/>
            <person name="Perroud P.-F."/>
            <person name="Lindquist E."/>
            <person name="Kamisugi Y."/>
            <person name="Tanahashi T."/>
            <person name="Sakakibara K."/>
            <person name="Fujita T."/>
            <person name="Oishi K."/>
            <person name="Shin-I T."/>
            <person name="Kuroki Y."/>
            <person name="Toyoda A."/>
            <person name="Suzuki Y."/>
            <person name="Hashimoto A."/>
            <person name="Yamaguchi K."/>
            <person name="Sugano A."/>
            <person name="Kohara Y."/>
            <person name="Fujiyama A."/>
            <person name="Anterola A."/>
            <person name="Aoki S."/>
            <person name="Ashton N."/>
            <person name="Barbazuk W.B."/>
            <person name="Barker E."/>
            <person name="Bennetzen J."/>
            <person name="Bezanilla M."/>
            <person name="Blankenship R."/>
            <person name="Cho S.H."/>
            <person name="Dutcher S."/>
            <person name="Estelle M."/>
            <person name="Fawcett J.A."/>
            <person name="Gundlach H."/>
            <person name="Hanada K."/>
            <person name="Heyl A."/>
            <person name="Hicks K.A."/>
            <person name="Hugh J."/>
            <person name="Lohr M."/>
            <person name="Mayer K."/>
            <person name="Melkozernov A."/>
            <person name="Murata T."/>
            <person name="Nelson D."/>
            <person name="Pils B."/>
            <person name="Prigge M."/>
            <person name="Reiss B."/>
            <person name="Renner T."/>
            <person name="Rombauts S."/>
            <person name="Rushton P."/>
            <person name="Sanderfoot A."/>
            <person name="Schween G."/>
            <person name="Shiu S.-H."/>
            <person name="Stueber K."/>
            <person name="Theodoulou F.L."/>
            <person name="Tu H."/>
            <person name="Van de Peer Y."/>
            <person name="Verrier P.J."/>
            <person name="Waters E."/>
            <person name="Wood A."/>
            <person name="Yang L."/>
            <person name="Cove D."/>
            <person name="Cuming A."/>
            <person name="Hasebe M."/>
            <person name="Lucas S."/>
            <person name="Mishler D.B."/>
            <person name="Reski R."/>
            <person name="Grigoriev I."/>
            <person name="Quatrano R.S."/>
            <person name="Boore J.L."/>
        </authorList>
    </citation>
    <scope>NUCLEOTIDE SEQUENCE [LARGE SCALE GENOMIC DNA]</scope>
    <source>
        <strain evidence="5 6">cv. Gransden 2004</strain>
    </source>
</reference>
<dbReference type="GO" id="GO:0016491">
    <property type="term" value="F:oxidoreductase activity"/>
    <property type="evidence" value="ECO:0007669"/>
    <property type="project" value="UniProtKB-KW"/>
</dbReference>
<dbReference type="EnsemblPlants" id="Pp3c17_21100V3.5">
    <property type="protein sequence ID" value="Pp3c17_21100V3.5"/>
    <property type="gene ID" value="Pp3c17_21100"/>
</dbReference>
<dbReference type="Gramene" id="Pp3c17_21100V3.5">
    <property type="protein sequence ID" value="Pp3c17_21100V3.5"/>
    <property type="gene ID" value="Pp3c17_21100"/>
</dbReference>
<evidence type="ECO:0000256" key="3">
    <source>
        <dbReference type="ARBA" id="ARBA00023002"/>
    </source>
</evidence>
<dbReference type="Gene3D" id="3.40.50.720">
    <property type="entry name" value="NAD(P)-binding Rossmann-like Domain"/>
    <property type="match status" value="1"/>
</dbReference>
<sequence length="290" mass="31734">MICSKIMCGWWSADTVAVVTGANKGVGYEIARQLARNGLTTVVTARDVSRGNKAVEALRSEVNSDRVVFHPLDVCSEESASALSKWLKQTYGGVDILINNAGVLYKENESLEDITTTLQTNYYGVKYVTKAMLPVLRQSPAGARVIIVSSKLGQLNSLRNHYPEELFKNREQITEDGVDEFVKAFMEEMKTGKGPGGWPARGYSASYCVSKMAVNGYMSVVAREVSNRPDGEKVYVNSFTPGYTSTDMTSSKGHTVEEGAMTGVWLALHPPQDYPTGKFWADKCGGVIPF</sequence>
<protein>
    <submittedName>
        <fullName evidence="5">Uncharacterized protein</fullName>
    </submittedName>
</protein>
<keyword evidence="6" id="KW-1185">Reference proteome</keyword>
<dbReference type="PANTHER" id="PTHR43490:SF99">
    <property type="entry name" value="SHORT-CHAIN DEHYDROGENASE_REDUCTASE"/>
    <property type="match status" value="1"/>
</dbReference>
<name>A0A7I4BFI4_PHYPA</name>
<dbReference type="PRINTS" id="PR00080">
    <property type="entry name" value="SDRFAMILY"/>
</dbReference>
<evidence type="ECO:0000313" key="6">
    <source>
        <dbReference type="Proteomes" id="UP000006727"/>
    </source>
</evidence>
<organism evidence="5 6">
    <name type="scientific">Physcomitrium patens</name>
    <name type="common">Spreading-leaved earth moss</name>
    <name type="synonym">Physcomitrella patens</name>
    <dbReference type="NCBI Taxonomy" id="3218"/>
    <lineage>
        <taxon>Eukaryota</taxon>
        <taxon>Viridiplantae</taxon>
        <taxon>Streptophyta</taxon>
        <taxon>Embryophyta</taxon>
        <taxon>Bryophyta</taxon>
        <taxon>Bryophytina</taxon>
        <taxon>Bryopsida</taxon>
        <taxon>Funariidae</taxon>
        <taxon>Funariales</taxon>
        <taxon>Funariaceae</taxon>
        <taxon>Physcomitrium</taxon>
    </lineage>
</organism>
<reference evidence="5 6" key="2">
    <citation type="journal article" date="2018" name="Plant J.">
        <title>The Physcomitrella patens chromosome-scale assembly reveals moss genome structure and evolution.</title>
        <authorList>
            <person name="Lang D."/>
            <person name="Ullrich K.K."/>
            <person name="Murat F."/>
            <person name="Fuchs J."/>
            <person name="Jenkins J."/>
            <person name="Haas F.B."/>
            <person name="Piednoel M."/>
            <person name="Gundlach H."/>
            <person name="Van Bel M."/>
            <person name="Meyberg R."/>
            <person name="Vives C."/>
            <person name="Morata J."/>
            <person name="Symeonidi A."/>
            <person name="Hiss M."/>
            <person name="Muchero W."/>
            <person name="Kamisugi Y."/>
            <person name="Saleh O."/>
            <person name="Blanc G."/>
            <person name="Decker E.L."/>
            <person name="van Gessel N."/>
            <person name="Grimwood J."/>
            <person name="Hayes R.D."/>
            <person name="Graham S.W."/>
            <person name="Gunter L.E."/>
            <person name="McDaniel S.F."/>
            <person name="Hoernstein S.N.W."/>
            <person name="Larsson A."/>
            <person name="Li F.W."/>
            <person name="Perroud P.F."/>
            <person name="Phillips J."/>
            <person name="Ranjan P."/>
            <person name="Rokshar D.S."/>
            <person name="Rothfels C.J."/>
            <person name="Schneider L."/>
            <person name="Shu S."/>
            <person name="Stevenson D.W."/>
            <person name="Thummler F."/>
            <person name="Tillich M."/>
            <person name="Villarreal Aguilar J.C."/>
            <person name="Widiez T."/>
            <person name="Wong G.K."/>
            <person name="Wymore A."/>
            <person name="Zhang Y."/>
            <person name="Zimmer A.D."/>
            <person name="Quatrano R.S."/>
            <person name="Mayer K.F.X."/>
            <person name="Goodstein D."/>
            <person name="Casacuberta J.M."/>
            <person name="Vandepoele K."/>
            <person name="Reski R."/>
            <person name="Cuming A.C."/>
            <person name="Tuskan G.A."/>
            <person name="Maumus F."/>
            <person name="Salse J."/>
            <person name="Schmutz J."/>
            <person name="Rensing S.A."/>
        </authorList>
    </citation>
    <scope>NUCLEOTIDE SEQUENCE [LARGE SCALE GENOMIC DNA]</scope>
    <source>
        <strain evidence="5 6">cv. Gransden 2004</strain>
    </source>
</reference>
<keyword evidence="3" id="KW-0560">Oxidoreductase</keyword>
<dbReference type="SUPFAM" id="SSF51735">
    <property type="entry name" value="NAD(P)-binding Rossmann-fold domains"/>
    <property type="match status" value="1"/>
</dbReference>
<comment type="similarity">
    <text evidence="1 4">Belongs to the short-chain dehydrogenases/reductases (SDR) family.</text>
</comment>
<accession>A0A7I4BFI4</accession>
<evidence type="ECO:0000256" key="1">
    <source>
        <dbReference type="ARBA" id="ARBA00006484"/>
    </source>
</evidence>
<dbReference type="Gramene" id="Pp3c17_21100V3.4">
    <property type="protein sequence ID" value="Pp3c17_21100V3.4"/>
    <property type="gene ID" value="Pp3c17_21100"/>
</dbReference>
<dbReference type="InterPro" id="IPR002347">
    <property type="entry name" value="SDR_fam"/>
</dbReference>
<dbReference type="Proteomes" id="UP000006727">
    <property type="component" value="Chromosome 17"/>
</dbReference>
<dbReference type="FunFam" id="3.40.50.720:FF:000315">
    <property type="entry name" value="(+)-neomenthol dehydrogenase"/>
    <property type="match status" value="1"/>
</dbReference>